<feature type="compositionally biased region" description="Polar residues" evidence="1">
    <location>
        <begin position="227"/>
        <end position="240"/>
    </location>
</feature>
<feature type="region of interest" description="Disordered" evidence="1">
    <location>
        <begin position="192"/>
        <end position="276"/>
    </location>
</feature>
<dbReference type="STRING" id="1165861.A0A0L0VLR0"/>
<evidence type="ECO:0000313" key="3">
    <source>
        <dbReference type="Proteomes" id="UP000054564"/>
    </source>
</evidence>
<protein>
    <submittedName>
        <fullName evidence="2">Uncharacterized protein</fullName>
    </submittedName>
</protein>
<feature type="compositionally biased region" description="Basic residues" evidence="1">
    <location>
        <begin position="248"/>
        <end position="261"/>
    </location>
</feature>
<feature type="region of interest" description="Disordered" evidence="1">
    <location>
        <begin position="1"/>
        <end position="126"/>
    </location>
</feature>
<feature type="compositionally biased region" description="Low complexity" evidence="1">
    <location>
        <begin position="102"/>
        <end position="117"/>
    </location>
</feature>
<organism evidence="2 3">
    <name type="scientific">Puccinia striiformis f. sp. tritici PST-78</name>
    <dbReference type="NCBI Taxonomy" id="1165861"/>
    <lineage>
        <taxon>Eukaryota</taxon>
        <taxon>Fungi</taxon>
        <taxon>Dikarya</taxon>
        <taxon>Basidiomycota</taxon>
        <taxon>Pucciniomycotina</taxon>
        <taxon>Pucciniomycetes</taxon>
        <taxon>Pucciniales</taxon>
        <taxon>Pucciniaceae</taxon>
        <taxon>Puccinia</taxon>
    </lineage>
</organism>
<feature type="compositionally biased region" description="Basic residues" evidence="1">
    <location>
        <begin position="202"/>
        <end position="215"/>
    </location>
</feature>
<evidence type="ECO:0000313" key="2">
    <source>
        <dbReference type="EMBL" id="KNF00223.1"/>
    </source>
</evidence>
<feature type="compositionally biased region" description="Acidic residues" evidence="1">
    <location>
        <begin position="42"/>
        <end position="67"/>
    </location>
</feature>
<comment type="caution">
    <text evidence="2">The sequence shown here is derived from an EMBL/GenBank/DDBJ whole genome shotgun (WGS) entry which is preliminary data.</text>
</comment>
<accession>A0A0L0VLR0</accession>
<feature type="compositionally biased region" description="Basic residues" evidence="1">
    <location>
        <begin position="1"/>
        <end position="13"/>
    </location>
</feature>
<reference evidence="3" key="1">
    <citation type="submission" date="2014-03" db="EMBL/GenBank/DDBJ databases">
        <title>The Genome Sequence of Puccinia striiformis f. sp. tritici PST-78.</title>
        <authorList>
            <consortium name="The Broad Institute Genome Sequencing Platform"/>
            <person name="Cuomo C."/>
            <person name="Hulbert S."/>
            <person name="Chen X."/>
            <person name="Walker B."/>
            <person name="Young S.K."/>
            <person name="Zeng Q."/>
            <person name="Gargeya S."/>
            <person name="Fitzgerald M."/>
            <person name="Haas B."/>
            <person name="Abouelleil A."/>
            <person name="Alvarado L."/>
            <person name="Arachchi H.M."/>
            <person name="Berlin A.M."/>
            <person name="Chapman S.B."/>
            <person name="Goldberg J."/>
            <person name="Griggs A."/>
            <person name="Gujja S."/>
            <person name="Hansen M."/>
            <person name="Howarth C."/>
            <person name="Imamovic A."/>
            <person name="Larimer J."/>
            <person name="McCowan C."/>
            <person name="Montmayeur A."/>
            <person name="Murphy C."/>
            <person name="Neiman D."/>
            <person name="Pearson M."/>
            <person name="Priest M."/>
            <person name="Roberts A."/>
            <person name="Saif S."/>
            <person name="Shea T."/>
            <person name="Sisk P."/>
            <person name="Sykes S."/>
            <person name="Wortman J."/>
            <person name="Nusbaum C."/>
            <person name="Birren B."/>
        </authorList>
    </citation>
    <scope>NUCLEOTIDE SEQUENCE [LARGE SCALE GENOMIC DNA]</scope>
    <source>
        <strain evidence="3">race PST-78</strain>
    </source>
</reference>
<sequence>MFRHLQKRQKLSKAHPEDLPTGGSDSDSDSDSDSGSGSGSQTDDEEQSSEGSGEESQEDGDSDESEGDEQRIKRAAKIPASLLKVMENPIVYPGDGDDTDQESASSDSEGSTSEKSSNQNIRSQNKAFPICLVCPGKLLKTDTLLEEHTRGQTHKRRLARYKDFIHNPPPHTSLSPDASEVIELIDALIGPPPVVQAGSVLPKKKQKRKKRKQVKQTKSEDNPPSQPLKTTSEKNTNSKSAKSDQKKTTPKKRERVRKGKRERQESLAKIAQVATS</sequence>
<proteinExistence type="predicted"/>
<dbReference type="Proteomes" id="UP000054564">
    <property type="component" value="Unassembled WGS sequence"/>
</dbReference>
<name>A0A0L0VLR0_9BASI</name>
<keyword evidence="3" id="KW-1185">Reference proteome</keyword>
<gene>
    <name evidence="2" type="ORF">PSTG_06638</name>
</gene>
<dbReference type="EMBL" id="AJIL01000039">
    <property type="protein sequence ID" value="KNF00223.1"/>
    <property type="molecule type" value="Genomic_DNA"/>
</dbReference>
<dbReference type="AlphaFoldDB" id="A0A0L0VLR0"/>
<dbReference type="OrthoDB" id="2506841at2759"/>
<evidence type="ECO:0000256" key="1">
    <source>
        <dbReference type="SAM" id="MobiDB-lite"/>
    </source>
</evidence>